<dbReference type="AlphaFoldDB" id="A0A6J5VXI9"/>
<dbReference type="Proteomes" id="UP000507245">
    <property type="component" value="Unassembled WGS sequence"/>
</dbReference>
<dbReference type="EMBL" id="CAEKDK010000001">
    <property type="protein sequence ID" value="CAB4262133.1"/>
    <property type="molecule type" value="Genomic_DNA"/>
</dbReference>
<dbReference type="OrthoDB" id="1883418at2759"/>
<organism evidence="3 5">
    <name type="scientific">Prunus armeniaca</name>
    <name type="common">Apricot</name>
    <name type="synonym">Armeniaca vulgaris</name>
    <dbReference type="NCBI Taxonomy" id="36596"/>
    <lineage>
        <taxon>Eukaryota</taxon>
        <taxon>Viridiplantae</taxon>
        <taxon>Streptophyta</taxon>
        <taxon>Embryophyta</taxon>
        <taxon>Tracheophyta</taxon>
        <taxon>Spermatophyta</taxon>
        <taxon>Magnoliopsida</taxon>
        <taxon>eudicotyledons</taxon>
        <taxon>Gunneridae</taxon>
        <taxon>Pentapetalae</taxon>
        <taxon>rosids</taxon>
        <taxon>fabids</taxon>
        <taxon>Rosales</taxon>
        <taxon>Rosaceae</taxon>
        <taxon>Amygdaloideae</taxon>
        <taxon>Amygdaleae</taxon>
        <taxon>Prunus</taxon>
    </lineage>
</organism>
<dbReference type="PANTHER" id="PTHR34211:SF3">
    <property type="entry name" value="CALCINEURIN-LIKE METALLO-PHOSPHOESTERASE SUPERFAMILY PROTEIN"/>
    <property type="match status" value="1"/>
</dbReference>
<keyword evidence="5" id="KW-1185">Reference proteome</keyword>
<dbReference type="Proteomes" id="UP000507222">
    <property type="component" value="Unassembled WGS sequence"/>
</dbReference>
<gene>
    <name evidence="1" type="ORF">CURHAP_LOCUS1213</name>
    <name evidence="2" type="ORF">ORAREDHAP_LOCUS1226</name>
    <name evidence="3" type="ORF">ORAREDHAP_LOCUS1234</name>
</gene>
<dbReference type="EMBL" id="CAEKKB010000001">
    <property type="protein sequence ID" value="CAB4292721.1"/>
    <property type="molecule type" value="Genomic_DNA"/>
</dbReference>
<dbReference type="PANTHER" id="PTHR34211">
    <property type="entry name" value="CALCINEURIN-LIKE METALLO-PHOSPHOESTERASE SUPERFAMILY PROTEIN"/>
    <property type="match status" value="1"/>
</dbReference>
<evidence type="ECO:0000313" key="4">
    <source>
        <dbReference type="Proteomes" id="UP000507222"/>
    </source>
</evidence>
<protein>
    <submittedName>
        <fullName evidence="3">Uncharacterized protein</fullName>
    </submittedName>
</protein>
<reference evidence="3 4" key="2">
    <citation type="submission" date="2020-05" db="EMBL/GenBank/DDBJ databases">
        <authorList>
            <person name="Campoy J."/>
            <person name="Schneeberger K."/>
            <person name="Spophaly S."/>
        </authorList>
    </citation>
    <scope>NUCLEOTIDE SEQUENCE [LARGE SCALE GENOMIC DNA]</scope>
    <source>
        <strain evidence="3">PruArmRojPasFocal</strain>
    </source>
</reference>
<name>A0A6J5VXI9_PRUAR</name>
<accession>A0A6J5VXI9</accession>
<evidence type="ECO:0000313" key="3">
    <source>
        <dbReference type="EMBL" id="CAB4292721.1"/>
    </source>
</evidence>
<proteinExistence type="predicted"/>
<evidence type="ECO:0000313" key="2">
    <source>
        <dbReference type="EMBL" id="CAB4292717.1"/>
    </source>
</evidence>
<evidence type="ECO:0000313" key="5">
    <source>
        <dbReference type="Proteomes" id="UP000507245"/>
    </source>
</evidence>
<evidence type="ECO:0000313" key="1">
    <source>
        <dbReference type="EMBL" id="CAB4262133.1"/>
    </source>
</evidence>
<sequence length="112" mass="13059">MNWLHIHFDEAFSSLRIANYKSFTRFHIKSDGDLEVYTLAVDKVPKEWKLDPEWDREPRQPQQISHLRKFPNKWRAAAAQLDPLNTVKIVDHFVIRQTDKTVNGASDGSVIS</sequence>
<reference evidence="5" key="1">
    <citation type="journal article" date="2020" name="Genome Biol.">
        <title>Gamete binning: chromosome-level and haplotype-resolved genome assembly enabled by high-throughput single-cell sequencing of gamete genomes.</title>
        <authorList>
            <person name="Campoy J.A."/>
            <person name="Sun H."/>
            <person name="Goel M."/>
            <person name="Jiao W.-B."/>
            <person name="Folz-Donahue K."/>
            <person name="Wang N."/>
            <person name="Rubio M."/>
            <person name="Liu C."/>
            <person name="Kukat C."/>
            <person name="Ruiz D."/>
            <person name="Huettel B."/>
            <person name="Schneeberger K."/>
        </authorList>
    </citation>
    <scope>NUCLEOTIDE SEQUENCE [LARGE SCALE GENOMIC DNA]</scope>
    <source>
        <strain evidence="5">cv. Rojo Pasion</strain>
    </source>
</reference>
<dbReference type="EMBL" id="CAEKKB010000001">
    <property type="protein sequence ID" value="CAB4292717.1"/>
    <property type="molecule type" value="Genomic_DNA"/>
</dbReference>